<dbReference type="RefSeq" id="WP_010857525.1">
    <property type="nucleotide sequence ID" value="NZ_KB933398.1"/>
</dbReference>
<gene>
    <name evidence="2" type="ORF">H131_02788</name>
</gene>
<dbReference type="EMBL" id="AQPX01000005">
    <property type="protein sequence ID" value="EON74373.1"/>
    <property type="molecule type" value="Genomic_DNA"/>
</dbReference>
<proteinExistence type="predicted"/>
<accession>R7ZJW0</accession>
<name>R7ZJW0_LYSSH</name>
<dbReference type="OrthoDB" id="2725889at2"/>
<evidence type="ECO:0000313" key="3">
    <source>
        <dbReference type="Proteomes" id="UP000013911"/>
    </source>
</evidence>
<dbReference type="HOGENOM" id="CLU_499485_0_0_9"/>
<protein>
    <submittedName>
        <fullName evidence="2">Uncharacterized protein</fullName>
    </submittedName>
</protein>
<sequence length="550" mass="63633">MDEQQFDKRMALLKKSYDRLEPQLDPVDVFAQIEAEKAPPPQHIVSSPQKHSKKWQKPAVLIASIASVLLVGVLATPYVIKQPENVQSEVSQKPAPKKVGNEDWVENITKKYNSKKEQIRRELKVSIDELTAFDFIKNADSTLDFYTKSNMHLLSSDVEYLKSTEEVIFNELMTPKRALERIKKYNKLTFDESYEVYSLYVKSVAELEIFYSKLLEPYAHVLMKTKDRDQLPSDLRAIIEAANKQFMELQIDEEGVFYFKANPIDGEFAPNYINQLHPDIFGFFEYLQKGNLLLADDLRYTREETVKSLKIMERSLLANVNAGSPNYKLIRKNFESTWLALLKGTDNYPAMTKKGKINEQYIEFLQKLADGSYGEVMRVCAEKILKELQRDGYSETLAQLSSFEIWKTLLQRREETIGYLNDSDFSIVDMDRLQKEQIKAIYEQYTKNDDEAIINQLRPINIVALYLYASIVGNDSVQRSLLMQDAKIGASTLQEIKSLDVFSELGEYDGIQPIVAVRVTKGYQERYGRQFIIKVTYNKDGHYRITEIMD</sequence>
<reference evidence="2 3" key="1">
    <citation type="submission" date="2013-04" db="EMBL/GenBank/DDBJ databases">
        <title>Draft genome of the heavy metal tolerant bacterium Lysinibacillus sphaericus strain OT4b.31.</title>
        <authorList>
            <person name="Pena-Montenegro T.D."/>
            <person name="Dussan J."/>
        </authorList>
    </citation>
    <scope>NUCLEOTIDE SEQUENCE [LARGE SCALE GENOMIC DNA]</scope>
    <source>
        <strain evidence="2 3">OT4b.31</strain>
    </source>
</reference>
<feature type="transmembrane region" description="Helical" evidence="1">
    <location>
        <begin position="59"/>
        <end position="80"/>
    </location>
</feature>
<keyword evidence="1" id="KW-1133">Transmembrane helix</keyword>
<evidence type="ECO:0000313" key="2">
    <source>
        <dbReference type="EMBL" id="EON74373.1"/>
    </source>
</evidence>
<organism evidence="2 3">
    <name type="scientific">Lysinibacillus sphaericus OT4b.31</name>
    <dbReference type="NCBI Taxonomy" id="1285586"/>
    <lineage>
        <taxon>Bacteria</taxon>
        <taxon>Bacillati</taxon>
        <taxon>Bacillota</taxon>
        <taxon>Bacilli</taxon>
        <taxon>Bacillales</taxon>
        <taxon>Bacillaceae</taxon>
        <taxon>Lysinibacillus</taxon>
    </lineage>
</organism>
<dbReference type="Proteomes" id="UP000013911">
    <property type="component" value="Unassembled WGS sequence"/>
</dbReference>
<dbReference type="AlphaFoldDB" id="R7ZJW0"/>
<keyword evidence="1" id="KW-0472">Membrane</keyword>
<keyword evidence="1" id="KW-0812">Transmembrane</keyword>
<dbReference type="eggNOG" id="ENOG5032ZE6">
    <property type="taxonomic scope" value="Bacteria"/>
</dbReference>
<dbReference type="PATRIC" id="fig|1285586.5.peg.559"/>
<comment type="caution">
    <text evidence="2">The sequence shown here is derived from an EMBL/GenBank/DDBJ whole genome shotgun (WGS) entry which is preliminary data.</text>
</comment>
<evidence type="ECO:0000256" key="1">
    <source>
        <dbReference type="SAM" id="Phobius"/>
    </source>
</evidence>